<sequence>MKVLFMVSSFPALSETFILNQITGFIDQGHDISILAMTRATGKIHPDVEKYDLMNKVQFVDIPKNPIAKLVKALMIIRTVPKTGMRLLNQKKYGKFVWSFRPLLVYPYLKDQTKYDMLIAHYGSNGLILSILEQNMVEKSFTFFHGNDLTGFVKRFGKEIYAPLFESQITLLPISKLWREKLIDYGANPEKTKVHHMGVDLTKFQESTFKKSDKVTLLVVGRLTEKKGIDIAISSLKYLLMLGYEAELRIIGDGEEREELKAMTENLKLEAKVIFAGWLNQEEVHMEIEKADIILQPSRTAKNGDMEGIPVALMEALARGKLVVTTKHSGIPELVQDGHNGFLAPENDSLIFAEKIADALNMPLVNKKELMKNARQTVMEEFNIDILNMQLSEMCAGRIDA</sequence>
<evidence type="ECO:0000313" key="2">
    <source>
        <dbReference type="EMBL" id="TDR52890.1"/>
    </source>
</evidence>
<dbReference type="GO" id="GO:0016757">
    <property type="term" value="F:glycosyltransferase activity"/>
    <property type="evidence" value="ECO:0007669"/>
    <property type="project" value="InterPro"/>
</dbReference>
<dbReference type="OrthoDB" id="73743at2"/>
<comment type="caution">
    <text evidence="2">The sequence shown here is derived from an EMBL/GenBank/DDBJ whole genome shotgun (WGS) entry which is preliminary data.</text>
</comment>
<dbReference type="RefSeq" id="WP_133620643.1">
    <property type="nucleotide sequence ID" value="NZ_JAARQJ010000009.1"/>
</dbReference>
<keyword evidence="3" id="KW-1185">Reference proteome</keyword>
<dbReference type="PANTHER" id="PTHR45947:SF15">
    <property type="entry name" value="TEICHURONIC ACID BIOSYNTHESIS GLYCOSYLTRANSFERASE TUAC-RELATED"/>
    <property type="match status" value="1"/>
</dbReference>
<name>A0A4R6ZKJ3_9LIST</name>
<dbReference type="EMBL" id="SNZK01000006">
    <property type="protein sequence ID" value="TDR52890.1"/>
    <property type="molecule type" value="Genomic_DNA"/>
</dbReference>
<proteinExistence type="predicted"/>
<dbReference type="InterPro" id="IPR050194">
    <property type="entry name" value="Glycosyltransferase_grp1"/>
</dbReference>
<evidence type="ECO:0000259" key="1">
    <source>
        <dbReference type="Pfam" id="PF00534"/>
    </source>
</evidence>
<evidence type="ECO:0000313" key="3">
    <source>
        <dbReference type="Proteomes" id="UP000295558"/>
    </source>
</evidence>
<dbReference type="AlphaFoldDB" id="A0A4R6ZKJ3"/>
<dbReference type="STRING" id="1265846.PROCOU_02884"/>
<organism evidence="2 3">
    <name type="scientific">Listeria rocourtiae</name>
    <dbReference type="NCBI Taxonomy" id="647910"/>
    <lineage>
        <taxon>Bacteria</taxon>
        <taxon>Bacillati</taxon>
        <taxon>Bacillota</taxon>
        <taxon>Bacilli</taxon>
        <taxon>Bacillales</taxon>
        <taxon>Listeriaceae</taxon>
        <taxon>Listeria</taxon>
    </lineage>
</organism>
<accession>A0A4R6ZKJ3</accession>
<dbReference type="Proteomes" id="UP000295558">
    <property type="component" value="Unassembled WGS sequence"/>
</dbReference>
<keyword evidence="2" id="KW-0808">Transferase</keyword>
<dbReference type="PANTHER" id="PTHR45947">
    <property type="entry name" value="SULFOQUINOVOSYL TRANSFERASE SQD2"/>
    <property type="match status" value="1"/>
</dbReference>
<dbReference type="Gene3D" id="3.40.50.2000">
    <property type="entry name" value="Glycogen Phosphorylase B"/>
    <property type="match status" value="2"/>
</dbReference>
<gene>
    <name evidence="2" type="ORF">DFP96_10696</name>
</gene>
<dbReference type="InterPro" id="IPR001296">
    <property type="entry name" value="Glyco_trans_1"/>
</dbReference>
<reference evidence="2 3" key="1">
    <citation type="submission" date="2019-03" db="EMBL/GenBank/DDBJ databases">
        <title>Genomic Encyclopedia of Type Strains, Phase III (KMG-III): the genomes of soil and plant-associated and newly described type strains.</title>
        <authorList>
            <person name="Whitman W."/>
        </authorList>
    </citation>
    <scope>NUCLEOTIDE SEQUENCE [LARGE SCALE GENOMIC DNA]</scope>
    <source>
        <strain evidence="2 3">CECT 7972</strain>
    </source>
</reference>
<dbReference type="SUPFAM" id="SSF53756">
    <property type="entry name" value="UDP-Glycosyltransferase/glycogen phosphorylase"/>
    <property type="match status" value="1"/>
</dbReference>
<protein>
    <submittedName>
        <fullName evidence="2">Colanic acid/amylovoran biosynthesis glycosyltransferase</fullName>
    </submittedName>
</protein>
<feature type="domain" description="Glycosyl transferase family 1" evidence="1">
    <location>
        <begin position="203"/>
        <end position="376"/>
    </location>
</feature>
<dbReference type="Pfam" id="PF00534">
    <property type="entry name" value="Glycos_transf_1"/>
    <property type="match status" value="1"/>
</dbReference>